<keyword evidence="2" id="KW-1185">Reference proteome</keyword>
<protein>
    <submittedName>
        <fullName evidence="1">Uncharacterized protein</fullName>
    </submittedName>
</protein>
<dbReference type="EMBL" id="KV875094">
    <property type="protein sequence ID" value="OIW34220.1"/>
    <property type="molecule type" value="Genomic_DNA"/>
</dbReference>
<dbReference type="Proteomes" id="UP000182658">
    <property type="component" value="Unassembled WGS sequence"/>
</dbReference>
<dbReference type="AlphaFoldDB" id="A0A1J7JXR8"/>
<organism evidence="1 2">
    <name type="scientific">Coniochaeta ligniaria NRRL 30616</name>
    <dbReference type="NCBI Taxonomy" id="1408157"/>
    <lineage>
        <taxon>Eukaryota</taxon>
        <taxon>Fungi</taxon>
        <taxon>Dikarya</taxon>
        <taxon>Ascomycota</taxon>
        <taxon>Pezizomycotina</taxon>
        <taxon>Sordariomycetes</taxon>
        <taxon>Sordariomycetidae</taxon>
        <taxon>Coniochaetales</taxon>
        <taxon>Coniochaetaceae</taxon>
        <taxon>Coniochaeta</taxon>
    </lineage>
</organism>
<reference evidence="1 2" key="1">
    <citation type="submission" date="2016-10" db="EMBL/GenBank/DDBJ databases">
        <title>Draft genome sequence of Coniochaeta ligniaria NRRL30616, a lignocellulolytic fungus for bioabatement of inhibitors in plant biomass hydrolysates.</title>
        <authorList>
            <consortium name="DOE Joint Genome Institute"/>
            <person name="Jimenez D.J."/>
            <person name="Hector R.E."/>
            <person name="Riley R."/>
            <person name="Sun H."/>
            <person name="Grigoriev I.V."/>
            <person name="Van Elsas J.D."/>
            <person name="Nichols N.N."/>
        </authorList>
    </citation>
    <scope>NUCLEOTIDE SEQUENCE [LARGE SCALE GENOMIC DNA]</scope>
    <source>
        <strain evidence="1 2">NRRL 30616</strain>
    </source>
</reference>
<name>A0A1J7JXR8_9PEZI</name>
<proteinExistence type="predicted"/>
<dbReference type="InParanoid" id="A0A1J7JXR8"/>
<evidence type="ECO:0000313" key="1">
    <source>
        <dbReference type="EMBL" id="OIW34220.1"/>
    </source>
</evidence>
<gene>
    <name evidence="1" type="ORF">CONLIGDRAFT_667386</name>
</gene>
<evidence type="ECO:0000313" key="2">
    <source>
        <dbReference type="Proteomes" id="UP000182658"/>
    </source>
</evidence>
<accession>A0A1J7JXR8</accession>
<sequence length="140" mass="15935">MAWEIEQTDIMAYKQSFFTWGRKELIKPKKHTPKVVVVPATWHGAESGPRRLYGLYQGGVFFDALGRRKMILREAFMQLYKRSSAAPIEKLRTEGPLPDTPVPTGAIPLYLAKAHNCPTCKERLGRNSLHDITLRAQEVL</sequence>